<dbReference type="AlphaFoldDB" id="A0A212K7H2"/>
<keyword evidence="1" id="KW-0328">Glycosyltransferase</keyword>
<dbReference type="EMBL" id="FLUM01000003">
    <property type="protein sequence ID" value="SBW07606.1"/>
    <property type="molecule type" value="Genomic_DNA"/>
</dbReference>
<reference evidence="4" key="1">
    <citation type="submission" date="2016-04" db="EMBL/GenBank/DDBJ databases">
        <authorList>
            <person name="Evans L.H."/>
            <person name="Alamgir A."/>
            <person name="Owens N."/>
            <person name="Weber N.D."/>
            <person name="Virtaneva K."/>
            <person name="Barbian K."/>
            <person name="Babar A."/>
            <person name="Rosenke K."/>
        </authorList>
    </citation>
    <scope>NUCLEOTIDE SEQUENCE</scope>
    <source>
        <strain evidence="4">86-1</strain>
    </source>
</reference>
<dbReference type="InterPro" id="IPR029044">
    <property type="entry name" value="Nucleotide-diphossugar_trans"/>
</dbReference>
<dbReference type="Pfam" id="PF00535">
    <property type="entry name" value="Glycos_transf_2"/>
    <property type="match status" value="1"/>
</dbReference>
<dbReference type="PANTHER" id="PTHR22916">
    <property type="entry name" value="GLYCOSYLTRANSFERASE"/>
    <property type="match status" value="1"/>
</dbReference>
<dbReference type="RefSeq" id="WP_296944819.1">
    <property type="nucleotide sequence ID" value="NZ_LT599032.1"/>
</dbReference>
<dbReference type="GO" id="GO:0016758">
    <property type="term" value="F:hexosyltransferase activity"/>
    <property type="evidence" value="ECO:0007669"/>
    <property type="project" value="UniProtKB-ARBA"/>
</dbReference>
<dbReference type="SUPFAM" id="SSF53448">
    <property type="entry name" value="Nucleotide-diphospho-sugar transferases"/>
    <property type="match status" value="1"/>
</dbReference>
<evidence type="ECO:0000313" key="4">
    <source>
        <dbReference type="EMBL" id="SBW07606.1"/>
    </source>
</evidence>
<feature type="domain" description="Glycosyltransferase 2-like" evidence="3">
    <location>
        <begin position="3"/>
        <end position="148"/>
    </location>
</feature>
<dbReference type="Gene3D" id="3.90.550.10">
    <property type="entry name" value="Spore Coat Polysaccharide Biosynthesis Protein SpsA, Chain A"/>
    <property type="match status" value="1"/>
</dbReference>
<organism evidence="4">
    <name type="scientific">uncultured Dysgonomonas sp</name>
    <dbReference type="NCBI Taxonomy" id="206096"/>
    <lineage>
        <taxon>Bacteria</taxon>
        <taxon>Pseudomonadati</taxon>
        <taxon>Bacteroidota</taxon>
        <taxon>Bacteroidia</taxon>
        <taxon>Bacteroidales</taxon>
        <taxon>Dysgonomonadaceae</taxon>
        <taxon>Dysgonomonas</taxon>
        <taxon>environmental samples</taxon>
    </lineage>
</organism>
<dbReference type="PANTHER" id="PTHR22916:SF51">
    <property type="entry name" value="GLYCOSYLTRANSFERASE EPSH-RELATED"/>
    <property type="match status" value="1"/>
</dbReference>
<gene>
    <name evidence="4" type="ORF">KL86DYS1_31711</name>
</gene>
<proteinExistence type="predicted"/>
<protein>
    <recommendedName>
        <fullName evidence="3">Glycosyltransferase 2-like domain-containing protein</fullName>
    </recommendedName>
</protein>
<keyword evidence="2" id="KW-0808">Transferase</keyword>
<accession>A0A212K7H2</accession>
<dbReference type="InterPro" id="IPR001173">
    <property type="entry name" value="Glyco_trans_2-like"/>
</dbReference>
<name>A0A212K7H2_9BACT</name>
<evidence type="ECO:0000256" key="2">
    <source>
        <dbReference type="ARBA" id="ARBA00022679"/>
    </source>
</evidence>
<evidence type="ECO:0000259" key="3">
    <source>
        <dbReference type="Pfam" id="PF00535"/>
    </source>
</evidence>
<evidence type="ECO:0000256" key="1">
    <source>
        <dbReference type="ARBA" id="ARBA00022676"/>
    </source>
</evidence>
<sequence length="330" mass="38313">MISIIVPVYNVEKYIVECIESILVQTYTNWELFLINDGSTDSSGDICQGYAHKDNRIAYIRTQNRGACHARNTGLEKANGEYIFFMDSDDMLIPDTLQILFDKFAIAEVGLVCGECQAMYEDGKDYNYKRPVFPDKITAGNQMLKDILTYNTLCSIWGKLYKKDLIASIKFEDNLKLGEDIHFLTTLFSERSCSVLRCPEKIYRYRILQNSISHSKQASLIGEIQNYIENMIQLRIKYNKYISKNCAEEFSYNVCYNILYCIYLTGLMKRTERWQLDMLKSEVLYIKTIDDGLTQDIKSLLRSDKPGISWTLTFRHFTGYVKGVARKFTK</sequence>
<dbReference type="CDD" id="cd00761">
    <property type="entry name" value="Glyco_tranf_GTA_type"/>
    <property type="match status" value="1"/>
</dbReference>